<dbReference type="InterPro" id="IPR037069">
    <property type="entry name" value="AcylCoA_DH/ox_N_sf"/>
</dbReference>
<dbReference type="PANTHER" id="PTHR43884:SF12">
    <property type="entry name" value="ISOVALERYL-COA DEHYDROGENASE, MITOCHONDRIAL-RELATED"/>
    <property type="match status" value="1"/>
</dbReference>
<dbReference type="InterPro" id="IPR009100">
    <property type="entry name" value="AcylCoA_DH/oxidase_NM_dom_sf"/>
</dbReference>
<keyword evidence="5" id="KW-0560">Oxidoreductase</keyword>
<dbReference type="InterPro" id="IPR013786">
    <property type="entry name" value="AcylCoA_DH/ox_N"/>
</dbReference>
<feature type="domain" description="Acyl-CoA dehydrogenase/oxidase C-terminal" evidence="6">
    <location>
        <begin position="221"/>
        <end position="363"/>
    </location>
</feature>
<evidence type="ECO:0000259" key="7">
    <source>
        <dbReference type="Pfam" id="PF02770"/>
    </source>
</evidence>
<evidence type="ECO:0000256" key="5">
    <source>
        <dbReference type="RuleBase" id="RU362125"/>
    </source>
</evidence>
<evidence type="ECO:0000313" key="10">
    <source>
        <dbReference type="EMBL" id="OEV37272.1"/>
    </source>
</evidence>
<dbReference type="InterPro" id="IPR006091">
    <property type="entry name" value="Acyl-CoA_Oxase/DH_mid-dom"/>
</dbReference>
<evidence type="ECO:0000256" key="1">
    <source>
        <dbReference type="ARBA" id="ARBA00001974"/>
    </source>
</evidence>
<dbReference type="Pfam" id="PF02770">
    <property type="entry name" value="Acyl-CoA_dh_M"/>
    <property type="match status" value="1"/>
</dbReference>
<sequence>MSDGHFAEHEATWRLVKENAGGWDIAGEIPRTVLSGLGAAGVLCAEVRKEHGGLGLGSQESGKLTAHVGSLCSSLRSVMTSQGMAAWTVQRLGTREQRAAFLPQLTGGRLAAVAFSEPDAGSDLGAMTTQLRLDGDTVIVDGSKTWITAAAYADLIVVIGTAGDTAAAVVVPTDAQGVRIEKVPHPMGCRAAGHARVQLEGVRLPAANVLGGTGLSLPFLVTTALAYGRMSVAWGCVGILRGCLGAVTEHARSRRQFGKPIAEHQLVARRIAELYAAERTATAVCQQASECWESGSPDQVIATVLAKHVGATEAVRGAASALQIMASAGASDGHVVARAYRDAKLMEIIEGSSEICQLELARHALATGHGTARQEEAQ</sequence>
<dbReference type="GO" id="GO:0003995">
    <property type="term" value="F:acyl-CoA dehydrogenase activity"/>
    <property type="evidence" value="ECO:0007669"/>
    <property type="project" value="TreeGrafter"/>
</dbReference>
<name>A0A1E7N9A1_KITAU</name>
<dbReference type="GO" id="GO:0050660">
    <property type="term" value="F:flavin adenine dinucleotide binding"/>
    <property type="evidence" value="ECO:0007669"/>
    <property type="project" value="InterPro"/>
</dbReference>
<reference evidence="9" key="5">
    <citation type="submission" date="2020-09" db="EMBL/GenBank/DDBJ databases">
        <authorList>
            <person name="Sun Q."/>
            <person name="Ohkuma M."/>
        </authorList>
    </citation>
    <scope>NUCLEOTIDE SEQUENCE</scope>
    <source>
        <strain evidence="9">JCM 4434</strain>
    </source>
</reference>
<dbReference type="Gene3D" id="1.10.540.10">
    <property type="entry name" value="Acyl-CoA dehydrogenase/oxidase, N-terminal domain"/>
    <property type="match status" value="1"/>
</dbReference>
<dbReference type="Pfam" id="PF00441">
    <property type="entry name" value="Acyl-CoA_dh_1"/>
    <property type="match status" value="1"/>
</dbReference>
<feature type="domain" description="Acyl-CoA dehydrogenase/oxidase N-terminal" evidence="8">
    <location>
        <begin position="16"/>
        <end position="108"/>
    </location>
</feature>
<feature type="domain" description="Acyl-CoA oxidase/dehydrogenase middle" evidence="7">
    <location>
        <begin position="112"/>
        <end position="202"/>
    </location>
</feature>
<dbReference type="InterPro" id="IPR036250">
    <property type="entry name" value="AcylCo_DH-like_C"/>
</dbReference>
<dbReference type="Proteomes" id="UP000610124">
    <property type="component" value="Unassembled WGS sequence"/>
</dbReference>
<dbReference type="EMBL" id="BMUB01000017">
    <property type="protein sequence ID" value="GGU95707.1"/>
    <property type="molecule type" value="Genomic_DNA"/>
</dbReference>
<dbReference type="SUPFAM" id="SSF56645">
    <property type="entry name" value="Acyl-CoA dehydrogenase NM domain-like"/>
    <property type="match status" value="1"/>
</dbReference>
<dbReference type="Proteomes" id="UP000037395">
    <property type="component" value="Unassembled WGS sequence"/>
</dbReference>
<dbReference type="OrthoDB" id="3861575at2"/>
<accession>A0A1E7N9A1</accession>
<evidence type="ECO:0000256" key="2">
    <source>
        <dbReference type="ARBA" id="ARBA00009347"/>
    </source>
</evidence>
<dbReference type="CDD" id="cd00567">
    <property type="entry name" value="ACAD"/>
    <property type="match status" value="1"/>
</dbReference>
<dbReference type="AlphaFoldDB" id="A0A1E7N9A1"/>
<organism evidence="10 11">
    <name type="scientific">Kitasatospora aureofaciens</name>
    <name type="common">Streptomyces aureofaciens</name>
    <dbReference type="NCBI Taxonomy" id="1894"/>
    <lineage>
        <taxon>Bacteria</taxon>
        <taxon>Bacillati</taxon>
        <taxon>Actinomycetota</taxon>
        <taxon>Actinomycetes</taxon>
        <taxon>Kitasatosporales</taxon>
        <taxon>Streptomycetaceae</taxon>
        <taxon>Kitasatospora</taxon>
    </lineage>
</organism>
<dbReference type="SUPFAM" id="SSF47203">
    <property type="entry name" value="Acyl-CoA dehydrogenase C-terminal domain-like"/>
    <property type="match status" value="1"/>
</dbReference>
<keyword evidence="3 5" id="KW-0285">Flavoprotein</keyword>
<evidence type="ECO:0000259" key="8">
    <source>
        <dbReference type="Pfam" id="PF02771"/>
    </source>
</evidence>
<gene>
    <name evidence="9" type="ORF">GCM10010502_56990</name>
    <name evidence="10" type="ORF">HS99_0005605</name>
</gene>
<dbReference type="Pfam" id="PF02771">
    <property type="entry name" value="Acyl-CoA_dh_N"/>
    <property type="match status" value="1"/>
</dbReference>
<evidence type="ECO:0000259" key="6">
    <source>
        <dbReference type="Pfam" id="PF00441"/>
    </source>
</evidence>
<comment type="caution">
    <text evidence="10">The sequence shown here is derived from an EMBL/GenBank/DDBJ whole genome shotgun (WGS) entry which is preliminary data.</text>
</comment>
<reference evidence="11" key="3">
    <citation type="submission" date="2016-08" db="EMBL/GenBank/DDBJ databases">
        <title>Sequencing, assembly and comparative genomics of S. aureofaciens ATCC 10762.</title>
        <authorList>
            <person name="Gradnigo J.S."/>
            <person name="Johnson N."/>
            <person name="Somerville G.A."/>
        </authorList>
    </citation>
    <scope>NUCLEOTIDE SEQUENCE [LARGE SCALE GENOMIC DNA]</scope>
    <source>
        <strain evidence="11">ATCC 10762 / DSM 40127 / CCM 3239 / JCM 4008 / LMG 5968 / NBRC 12843 / NCIMB 8234 / A-377</strain>
    </source>
</reference>
<dbReference type="PANTHER" id="PTHR43884">
    <property type="entry name" value="ACYL-COA DEHYDROGENASE"/>
    <property type="match status" value="1"/>
</dbReference>
<dbReference type="Gene3D" id="2.40.110.10">
    <property type="entry name" value="Butyryl-CoA Dehydrogenase, subunit A, domain 2"/>
    <property type="match status" value="1"/>
</dbReference>
<comment type="similarity">
    <text evidence="2 5">Belongs to the acyl-CoA dehydrogenase family.</text>
</comment>
<dbReference type="RefSeq" id="WP_030555161.1">
    <property type="nucleotide sequence ID" value="NZ_BMUB01000017.1"/>
</dbReference>
<dbReference type="GeneID" id="97488655"/>
<proteinExistence type="inferred from homology"/>
<evidence type="ECO:0000256" key="3">
    <source>
        <dbReference type="ARBA" id="ARBA00022630"/>
    </source>
</evidence>
<keyword evidence="4 5" id="KW-0274">FAD</keyword>
<evidence type="ECO:0000313" key="9">
    <source>
        <dbReference type="EMBL" id="GGU95707.1"/>
    </source>
</evidence>
<protein>
    <submittedName>
        <fullName evidence="10">Acyl-CoA dehydrogenase</fullName>
    </submittedName>
</protein>
<dbReference type="InterPro" id="IPR046373">
    <property type="entry name" value="Acyl-CoA_Oxase/DH_mid-dom_sf"/>
</dbReference>
<dbReference type="EMBL" id="JPRF03000021">
    <property type="protein sequence ID" value="OEV37272.1"/>
    <property type="molecule type" value="Genomic_DNA"/>
</dbReference>
<dbReference type="InterPro" id="IPR009075">
    <property type="entry name" value="AcylCo_DH/oxidase_C"/>
</dbReference>
<comment type="cofactor">
    <cofactor evidence="1 5">
        <name>FAD</name>
        <dbReference type="ChEBI" id="CHEBI:57692"/>
    </cofactor>
</comment>
<accession>A0A8H9HXR0</accession>
<reference evidence="10" key="4">
    <citation type="submission" date="2016-08" db="EMBL/GenBank/DDBJ databases">
        <title>Sequencing, Assembly and Comparative Genomics of S. aureofaciens ATCC 10762.</title>
        <authorList>
            <person name="Gradnigo J.S."/>
            <person name="Johnson N."/>
            <person name="Somerville G.A."/>
        </authorList>
    </citation>
    <scope>NUCLEOTIDE SEQUENCE [LARGE SCALE GENOMIC DNA]</scope>
    <source>
        <strain evidence="10">ATCC 10762</strain>
    </source>
</reference>
<keyword evidence="11" id="KW-1185">Reference proteome</keyword>
<dbReference type="Gene3D" id="1.20.140.10">
    <property type="entry name" value="Butyryl-CoA Dehydrogenase, subunit A, domain 3"/>
    <property type="match status" value="1"/>
</dbReference>
<evidence type="ECO:0000313" key="11">
    <source>
        <dbReference type="Proteomes" id="UP000037395"/>
    </source>
</evidence>
<reference evidence="10 11" key="2">
    <citation type="submission" date="2014-07" db="EMBL/GenBank/DDBJ databases">
        <authorList>
            <person name="Zhang J.E."/>
            <person name="Yang H."/>
            <person name="Guo J."/>
            <person name="Deng Z."/>
            <person name="Luo H."/>
            <person name="Luo M."/>
            <person name="Zhao B."/>
        </authorList>
    </citation>
    <scope>NUCLEOTIDE SEQUENCE [LARGE SCALE GENOMIC DNA]</scope>
    <source>
        <strain evidence="10">ATCC 10762</strain>
        <strain evidence="11">ATCC 10762 / DSM 40127 / CCM 3239 / JCM 4008 / LMG 5968 / NBRC 12843 / NCIMB 8234 / A-377</strain>
    </source>
</reference>
<reference evidence="9" key="1">
    <citation type="journal article" date="2014" name="Int. J. Syst. Evol. Microbiol.">
        <title>Complete genome sequence of Corynebacterium casei LMG S-19264T (=DSM 44701T), isolated from a smear-ripened cheese.</title>
        <authorList>
            <consortium name="US DOE Joint Genome Institute (JGI-PGF)"/>
            <person name="Walter F."/>
            <person name="Albersmeier A."/>
            <person name="Kalinowski J."/>
            <person name="Ruckert C."/>
        </authorList>
    </citation>
    <scope>NUCLEOTIDE SEQUENCE</scope>
    <source>
        <strain evidence="9">JCM 4434</strain>
    </source>
</reference>
<evidence type="ECO:0000256" key="4">
    <source>
        <dbReference type="ARBA" id="ARBA00022827"/>
    </source>
</evidence>